<keyword evidence="2" id="KW-0067">ATP-binding</keyword>
<dbReference type="PANTHER" id="PTHR44329:SF298">
    <property type="entry name" value="MIXED LINEAGE KINASE DOMAIN-LIKE PROTEIN"/>
    <property type="match status" value="1"/>
</dbReference>
<keyword evidence="5" id="KW-1185">Reference proteome</keyword>
<dbReference type="InterPro" id="IPR059179">
    <property type="entry name" value="MLKL-like_MCAfunc"/>
</dbReference>
<dbReference type="AlphaFoldDB" id="A0A9W4SX50"/>
<dbReference type="InterPro" id="IPR011009">
    <property type="entry name" value="Kinase-like_dom_sf"/>
</dbReference>
<dbReference type="InterPro" id="IPR001245">
    <property type="entry name" value="Ser-Thr/Tyr_kinase_cat_dom"/>
</dbReference>
<dbReference type="InterPro" id="IPR000719">
    <property type="entry name" value="Prot_kinase_dom"/>
</dbReference>
<dbReference type="PROSITE" id="PS00109">
    <property type="entry name" value="PROTEIN_KINASE_TYR"/>
    <property type="match status" value="1"/>
</dbReference>
<dbReference type="Proteomes" id="UP001153678">
    <property type="component" value="Unassembled WGS sequence"/>
</dbReference>
<gene>
    <name evidence="4" type="ORF">FWILDA_LOCUS11267</name>
</gene>
<proteinExistence type="predicted"/>
<protein>
    <submittedName>
        <fullName evidence="4">19149_t:CDS:1</fullName>
    </submittedName>
</protein>
<dbReference type="OrthoDB" id="10261027at2759"/>
<sequence length="608" mass="68998">MSADHPADGAQASSRRTRIANAFNTMFDHSGEVLESSLNNTTAIVGAAETAVNVVIPFASFLPLITEVTKVFNEIIEIYQTAEHNKKICGIMLDRVQVADTAVRNLKNRREDNIKFFSDGNLFNLQKLVHVIGKIRKFVEEISQLKGLKKYIQAKSIEKHVKDLINEFDSTIRLLQFSLMVDFNVRADKDIQDIKSDIEDLDQYLNNIGSGLTDINKNVSEIVVQISTLNATVNQMAQSNSTDKSDVFQSELLEFNEFEEEGDPIEGQNVRKYKRSKAGLNYYVALKLAADKDSGIDDKNSIKNQVTILKKLQECECILQYFGLTADGDKFYLVTEWADYGNLREFYKTYGPLKVKRKLRFALDIARGLNFLRSIVHRDIRAENILITIHKAAKIANFKASRSVTDSTRNQKATLEAIRYCAPEKLLNGEKYKYDTKCEVYSFGILLWEIAEETTPYVKLGADIIAIQEYVCIKQCRESFSFGSPLPKEYIELAIQAVHYDHNFRPQFSKIFTILQDLCKPPPSPRMPPVTISFDVSECDRLSDDEGETIGPNSADFDFLTVDEAAKQHKLPKGQGKCESAYKCFEAYAELGDIKAKYMKGYYIQQKL</sequence>
<evidence type="ECO:0000256" key="2">
    <source>
        <dbReference type="ARBA" id="ARBA00022840"/>
    </source>
</evidence>
<dbReference type="InterPro" id="IPR020635">
    <property type="entry name" value="Tyr_kinase_cat_dom"/>
</dbReference>
<dbReference type="SMART" id="SM00219">
    <property type="entry name" value="TyrKc"/>
    <property type="match status" value="1"/>
</dbReference>
<dbReference type="InterPro" id="IPR008266">
    <property type="entry name" value="Tyr_kinase_AS"/>
</dbReference>
<dbReference type="GO" id="GO:0004713">
    <property type="term" value="F:protein tyrosine kinase activity"/>
    <property type="evidence" value="ECO:0007669"/>
    <property type="project" value="InterPro"/>
</dbReference>
<dbReference type="InterPro" id="IPR036537">
    <property type="entry name" value="Adaptor_Cbl_N_dom_sf"/>
</dbReference>
<dbReference type="InterPro" id="IPR051681">
    <property type="entry name" value="Ser/Thr_Kinases-Pseudokinases"/>
</dbReference>
<feature type="domain" description="Protein kinase" evidence="3">
    <location>
        <begin position="255"/>
        <end position="527"/>
    </location>
</feature>
<dbReference type="Pfam" id="PF07714">
    <property type="entry name" value="PK_Tyr_Ser-Thr"/>
    <property type="match status" value="1"/>
</dbReference>
<dbReference type="PROSITE" id="PS50011">
    <property type="entry name" value="PROTEIN_KINASE_DOM"/>
    <property type="match status" value="1"/>
</dbReference>
<name>A0A9W4SX50_9GLOM</name>
<organism evidence="4 5">
    <name type="scientific">Funneliformis geosporum</name>
    <dbReference type="NCBI Taxonomy" id="1117311"/>
    <lineage>
        <taxon>Eukaryota</taxon>
        <taxon>Fungi</taxon>
        <taxon>Fungi incertae sedis</taxon>
        <taxon>Mucoromycota</taxon>
        <taxon>Glomeromycotina</taxon>
        <taxon>Glomeromycetes</taxon>
        <taxon>Glomerales</taxon>
        <taxon>Glomeraceae</taxon>
        <taxon>Funneliformis</taxon>
    </lineage>
</organism>
<dbReference type="GO" id="GO:0005524">
    <property type="term" value="F:ATP binding"/>
    <property type="evidence" value="ECO:0007669"/>
    <property type="project" value="UniProtKB-KW"/>
</dbReference>
<dbReference type="SUPFAM" id="SSF56112">
    <property type="entry name" value="Protein kinase-like (PK-like)"/>
    <property type="match status" value="1"/>
</dbReference>
<feature type="non-terminal residue" evidence="4">
    <location>
        <position position="608"/>
    </location>
</feature>
<dbReference type="GO" id="GO:0007166">
    <property type="term" value="P:cell surface receptor signaling pathway"/>
    <property type="evidence" value="ECO:0007669"/>
    <property type="project" value="InterPro"/>
</dbReference>
<evidence type="ECO:0000259" key="3">
    <source>
        <dbReference type="PROSITE" id="PS50011"/>
    </source>
</evidence>
<dbReference type="GO" id="GO:0097527">
    <property type="term" value="P:necroptotic signaling pathway"/>
    <property type="evidence" value="ECO:0007669"/>
    <property type="project" value="TreeGrafter"/>
</dbReference>
<dbReference type="EMBL" id="CAMKVN010003138">
    <property type="protein sequence ID" value="CAI2183815.1"/>
    <property type="molecule type" value="Genomic_DNA"/>
</dbReference>
<evidence type="ECO:0000313" key="4">
    <source>
        <dbReference type="EMBL" id="CAI2183815.1"/>
    </source>
</evidence>
<dbReference type="CDD" id="cd21037">
    <property type="entry name" value="MLKL_NTD"/>
    <property type="match status" value="1"/>
</dbReference>
<dbReference type="PANTHER" id="PTHR44329">
    <property type="entry name" value="SERINE/THREONINE-PROTEIN KINASE TNNI3K-RELATED"/>
    <property type="match status" value="1"/>
</dbReference>
<comment type="caution">
    <text evidence="4">The sequence shown here is derived from an EMBL/GenBank/DDBJ whole genome shotgun (WGS) entry which is preliminary data.</text>
</comment>
<accession>A0A9W4SX50</accession>
<dbReference type="Gene3D" id="1.20.930.20">
    <property type="entry name" value="Adaptor protein Cbl, N-terminal domain"/>
    <property type="match status" value="1"/>
</dbReference>
<keyword evidence="1" id="KW-0547">Nucleotide-binding</keyword>
<reference evidence="4" key="1">
    <citation type="submission" date="2022-08" db="EMBL/GenBank/DDBJ databases">
        <authorList>
            <person name="Kallberg Y."/>
            <person name="Tangrot J."/>
            <person name="Rosling A."/>
        </authorList>
    </citation>
    <scope>NUCLEOTIDE SEQUENCE</scope>
    <source>
        <strain evidence="4">Wild A</strain>
    </source>
</reference>
<evidence type="ECO:0000313" key="5">
    <source>
        <dbReference type="Proteomes" id="UP001153678"/>
    </source>
</evidence>
<dbReference type="Gene3D" id="1.10.510.10">
    <property type="entry name" value="Transferase(Phosphotransferase) domain 1"/>
    <property type="match status" value="1"/>
</dbReference>
<evidence type="ECO:0000256" key="1">
    <source>
        <dbReference type="ARBA" id="ARBA00022741"/>
    </source>
</evidence>